<evidence type="ECO:0000313" key="1">
    <source>
        <dbReference type="EMBL" id="KAI3720387.1"/>
    </source>
</evidence>
<dbReference type="Proteomes" id="UP001055879">
    <property type="component" value="Linkage Group LG06"/>
</dbReference>
<reference evidence="2" key="1">
    <citation type="journal article" date="2022" name="Mol. Ecol. Resour.">
        <title>The genomes of chicory, endive, great burdock and yacon provide insights into Asteraceae palaeo-polyploidization history and plant inulin production.</title>
        <authorList>
            <person name="Fan W."/>
            <person name="Wang S."/>
            <person name="Wang H."/>
            <person name="Wang A."/>
            <person name="Jiang F."/>
            <person name="Liu H."/>
            <person name="Zhao H."/>
            <person name="Xu D."/>
            <person name="Zhang Y."/>
        </authorList>
    </citation>
    <scope>NUCLEOTIDE SEQUENCE [LARGE SCALE GENOMIC DNA]</scope>
    <source>
        <strain evidence="2">cv. Niubang</strain>
    </source>
</reference>
<organism evidence="1 2">
    <name type="scientific">Arctium lappa</name>
    <name type="common">Greater burdock</name>
    <name type="synonym">Lappa major</name>
    <dbReference type="NCBI Taxonomy" id="4217"/>
    <lineage>
        <taxon>Eukaryota</taxon>
        <taxon>Viridiplantae</taxon>
        <taxon>Streptophyta</taxon>
        <taxon>Embryophyta</taxon>
        <taxon>Tracheophyta</taxon>
        <taxon>Spermatophyta</taxon>
        <taxon>Magnoliopsida</taxon>
        <taxon>eudicotyledons</taxon>
        <taxon>Gunneridae</taxon>
        <taxon>Pentapetalae</taxon>
        <taxon>asterids</taxon>
        <taxon>campanulids</taxon>
        <taxon>Asterales</taxon>
        <taxon>Asteraceae</taxon>
        <taxon>Carduoideae</taxon>
        <taxon>Cardueae</taxon>
        <taxon>Arctiinae</taxon>
        <taxon>Arctium</taxon>
    </lineage>
</organism>
<protein>
    <submittedName>
        <fullName evidence="1">Uncharacterized protein</fullName>
    </submittedName>
</protein>
<accession>A0ACB9BE98</accession>
<name>A0ACB9BE98_ARCLA</name>
<reference evidence="1 2" key="2">
    <citation type="journal article" date="2022" name="Mol. Ecol. Resour.">
        <title>The genomes of chicory, endive, great burdock and yacon provide insights into Asteraceae paleo-polyploidization history and plant inulin production.</title>
        <authorList>
            <person name="Fan W."/>
            <person name="Wang S."/>
            <person name="Wang H."/>
            <person name="Wang A."/>
            <person name="Jiang F."/>
            <person name="Liu H."/>
            <person name="Zhao H."/>
            <person name="Xu D."/>
            <person name="Zhang Y."/>
        </authorList>
    </citation>
    <scope>NUCLEOTIDE SEQUENCE [LARGE SCALE GENOMIC DNA]</scope>
    <source>
        <strain evidence="2">cv. Niubang</strain>
    </source>
</reference>
<evidence type="ECO:0000313" key="2">
    <source>
        <dbReference type="Proteomes" id="UP001055879"/>
    </source>
</evidence>
<gene>
    <name evidence="1" type="ORF">L6452_21303</name>
</gene>
<keyword evidence="2" id="KW-1185">Reference proteome</keyword>
<proteinExistence type="predicted"/>
<sequence>MQNTRSAKEDEATRDRMSINKSLGRDLLILSSYRLDLPHCLCQSLNEFIVSLHVPLILFLSRDFIETMISFG</sequence>
<dbReference type="EMBL" id="CM042052">
    <property type="protein sequence ID" value="KAI3720387.1"/>
    <property type="molecule type" value="Genomic_DNA"/>
</dbReference>
<comment type="caution">
    <text evidence="1">The sequence shown here is derived from an EMBL/GenBank/DDBJ whole genome shotgun (WGS) entry which is preliminary data.</text>
</comment>